<comment type="caution">
    <text evidence="2">The sequence shown here is derived from an EMBL/GenBank/DDBJ whole genome shotgun (WGS) entry which is preliminary data.</text>
</comment>
<keyword evidence="1" id="KW-0812">Transmembrane</keyword>
<dbReference type="AlphaFoldDB" id="A0A812CK06"/>
<evidence type="ECO:0000313" key="3">
    <source>
        <dbReference type="Proteomes" id="UP000597762"/>
    </source>
</evidence>
<keyword evidence="3" id="KW-1185">Reference proteome</keyword>
<gene>
    <name evidence="2" type="ORF">SPHA_38525</name>
</gene>
<accession>A0A812CK06</accession>
<keyword evidence="1" id="KW-0472">Membrane</keyword>
<name>A0A812CK06_ACAPH</name>
<dbReference type="Proteomes" id="UP000597762">
    <property type="component" value="Unassembled WGS sequence"/>
</dbReference>
<feature type="transmembrane region" description="Helical" evidence="1">
    <location>
        <begin position="99"/>
        <end position="118"/>
    </location>
</feature>
<dbReference type="EMBL" id="CAHIKZ030001753">
    <property type="protein sequence ID" value="CAE1273938.1"/>
    <property type="molecule type" value="Genomic_DNA"/>
</dbReference>
<feature type="transmembrane region" description="Helical" evidence="1">
    <location>
        <begin position="124"/>
        <end position="146"/>
    </location>
</feature>
<feature type="transmembrane region" description="Helical" evidence="1">
    <location>
        <begin position="38"/>
        <end position="69"/>
    </location>
</feature>
<protein>
    <submittedName>
        <fullName evidence="2">Uncharacterized protein</fullName>
    </submittedName>
</protein>
<evidence type="ECO:0000313" key="2">
    <source>
        <dbReference type="EMBL" id="CAE1273938.1"/>
    </source>
</evidence>
<sequence length="162" mass="19210">MPLFVTFLFVSLFLAFSYVTFLCNFFSRLQCSRHSFTLFMSLFLTFSFYVTLSCLLFIMLLFLAFSFSYDSFSPYLYYIILSHLLIICHSFSPSPFTSFFLAFSLCHSLSLTFSFYVMFYHLLIIFYSFSPSLFMSLFLSFLFLIFHSPPSQFLISPFLHHF</sequence>
<proteinExistence type="predicted"/>
<feature type="transmembrane region" description="Helical" evidence="1">
    <location>
        <begin position="75"/>
        <end position="92"/>
    </location>
</feature>
<reference evidence="2" key="1">
    <citation type="submission" date="2021-01" db="EMBL/GenBank/DDBJ databases">
        <authorList>
            <person name="Li R."/>
            <person name="Bekaert M."/>
        </authorList>
    </citation>
    <scope>NUCLEOTIDE SEQUENCE</scope>
    <source>
        <strain evidence="2">Farmed</strain>
    </source>
</reference>
<organism evidence="2 3">
    <name type="scientific">Acanthosepion pharaonis</name>
    <name type="common">Pharaoh cuttlefish</name>
    <name type="synonym">Sepia pharaonis</name>
    <dbReference type="NCBI Taxonomy" id="158019"/>
    <lineage>
        <taxon>Eukaryota</taxon>
        <taxon>Metazoa</taxon>
        <taxon>Spiralia</taxon>
        <taxon>Lophotrochozoa</taxon>
        <taxon>Mollusca</taxon>
        <taxon>Cephalopoda</taxon>
        <taxon>Coleoidea</taxon>
        <taxon>Decapodiformes</taxon>
        <taxon>Sepiida</taxon>
        <taxon>Sepiina</taxon>
        <taxon>Sepiidae</taxon>
        <taxon>Acanthosepion</taxon>
    </lineage>
</organism>
<feature type="transmembrane region" description="Helical" evidence="1">
    <location>
        <begin position="6"/>
        <end position="26"/>
    </location>
</feature>
<evidence type="ECO:0000256" key="1">
    <source>
        <dbReference type="SAM" id="Phobius"/>
    </source>
</evidence>
<keyword evidence="1" id="KW-1133">Transmembrane helix</keyword>